<accession>A0ABY1J4P5</accession>
<name>A0ABY1J4P5_9FLAO</name>
<reference evidence="1 2" key="1">
    <citation type="submission" date="2016-11" db="EMBL/GenBank/DDBJ databases">
        <authorList>
            <person name="Varghese N."/>
            <person name="Submissions S."/>
        </authorList>
    </citation>
    <scope>NUCLEOTIDE SEQUENCE [LARGE SCALE GENOMIC DNA]</scope>
    <source>
        <strain evidence="1 2">DSM 6368</strain>
    </source>
</reference>
<dbReference type="Proteomes" id="UP000184216">
    <property type="component" value="Unassembled WGS sequence"/>
</dbReference>
<protein>
    <submittedName>
        <fullName evidence="1">Uncharacterized protein</fullName>
    </submittedName>
</protein>
<sequence>MKRNIFDRSLDFPFFYLHENCILIVDDLFAETMTFDGDTIDIISNEQTHEIEEYEKYFEFDIIGVEKRKLMKTK</sequence>
<gene>
    <name evidence="1" type="ORF">SAMN05444387_2801</name>
</gene>
<organism evidence="1 2">
    <name type="scientific">Flavobacterium pectinovorum</name>
    <dbReference type="NCBI Taxonomy" id="29533"/>
    <lineage>
        <taxon>Bacteria</taxon>
        <taxon>Pseudomonadati</taxon>
        <taxon>Bacteroidota</taxon>
        <taxon>Flavobacteriia</taxon>
        <taxon>Flavobacteriales</taxon>
        <taxon>Flavobacteriaceae</taxon>
        <taxon>Flavobacterium</taxon>
    </lineage>
</organism>
<proteinExistence type="predicted"/>
<dbReference type="EMBL" id="FRBX01000003">
    <property type="protein sequence ID" value="SHM55456.1"/>
    <property type="molecule type" value="Genomic_DNA"/>
</dbReference>
<dbReference type="RefSeq" id="WP_124020534.1">
    <property type="nucleotide sequence ID" value="NZ_FRBX01000003.1"/>
</dbReference>
<comment type="caution">
    <text evidence="1">The sequence shown here is derived from an EMBL/GenBank/DDBJ whole genome shotgun (WGS) entry which is preliminary data.</text>
</comment>
<evidence type="ECO:0000313" key="1">
    <source>
        <dbReference type="EMBL" id="SHM55456.1"/>
    </source>
</evidence>
<keyword evidence="2" id="KW-1185">Reference proteome</keyword>
<evidence type="ECO:0000313" key="2">
    <source>
        <dbReference type="Proteomes" id="UP000184216"/>
    </source>
</evidence>